<evidence type="ECO:0000313" key="3">
    <source>
        <dbReference type="Proteomes" id="UP000797356"/>
    </source>
</evidence>
<comment type="caution">
    <text evidence="2">The sequence shown here is derived from an EMBL/GenBank/DDBJ whole genome shotgun (WGS) entry which is preliminary data.</text>
</comment>
<dbReference type="PANTHER" id="PTHR33265:SF10">
    <property type="entry name" value="OS01G0133200 PROTEIN"/>
    <property type="match status" value="1"/>
</dbReference>
<keyword evidence="3" id="KW-1185">Reference proteome</keyword>
<organism evidence="2 3">
    <name type="scientific">Cocos nucifera</name>
    <name type="common">Coconut palm</name>
    <dbReference type="NCBI Taxonomy" id="13894"/>
    <lineage>
        <taxon>Eukaryota</taxon>
        <taxon>Viridiplantae</taxon>
        <taxon>Streptophyta</taxon>
        <taxon>Embryophyta</taxon>
        <taxon>Tracheophyta</taxon>
        <taxon>Spermatophyta</taxon>
        <taxon>Magnoliopsida</taxon>
        <taxon>Liliopsida</taxon>
        <taxon>Arecaceae</taxon>
        <taxon>Arecoideae</taxon>
        <taxon>Cocoseae</taxon>
        <taxon>Attaleinae</taxon>
        <taxon>Cocos</taxon>
    </lineage>
</organism>
<sequence length="165" mass="19226">MARKRNPILGRAWDLIILSISPIAKVKKPVSRKLLFFKRSKRFKLHKHYNYAFVGEYEFSPSSTPLILHPRTPSKKKNHFLCLPCGGNDTESIVEESIGDEWEMLSPCADESMQKPSELSEPGEEDDSSSIDQKAEKFIERFYQEMRIQRQESIMHHMEMLHKSS</sequence>
<evidence type="ECO:0000256" key="1">
    <source>
        <dbReference type="SAM" id="MobiDB-lite"/>
    </source>
</evidence>
<dbReference type="Pfam" id="PF05553">
    <property type="entry name" value="DUF761"/>
    <property type="match status" value="1"/>
</dbReference>
<proteinExistence type="predicted"/>
<reference evidence="2" key="2">
    <citation type="submission" date="2019-07" db="EMBL/GenBank/DDBJ databases">
        <authorList>
            <person name="Yang Y."/>
            <person name="Bocs S."/>
            <person name="Baudouin L."/>
        </authorList>
    </citation>
    <scope>NUCLEOTIDE SEQUENCE</scope>
    <source>
        <tissue evidence="2">Spear leaf of Hainan Tall coconut</tissue>
    </source>
</reference>
<reference evidence="2" key="1">
    <citation type="journal article" date="2017" name="Gigascience">
        <title>The genome draft of coconut (Cocos nucifera).</title>
        <authorList>
            <person name="Xiao Y."/>
            <person name="Xu P."/>
            <person name="Fan H."/>
            <person name="Baudouin L."/>
            <person name="Xia W."/>
            <person name="Bocs S."/>
            <person name="Xu J."/>
            <person name="Li Q."/>
            <person name="Guo A."/>
            <person name="Zhou L."/>
            <person name="Li J."/>
            <person name="Wu Y."/>
            <person name="Ma Z."/>
            <person name="Armero A."/>
            <person name="Issali A.E."/>
            <person name="Liu N."/>
            <person name="Peng M."/>
            <person name="Yang Y."/>
        </authorList>
    </citation>
    <scope>NUCLEOTIDE SEQUENCE</scope>
    <source>
        <tissue evidence="2">Spear leaf of Hainan Tall coconut</tissue>
    </source>
</reference>
<evidence type="ECO:0000313" key="2">
    <source>
        <dbReference type="EMBL" id="KAG1334765.1"/>
    </source>
</evidence>
<dbReference type="Proteomes" id="UP000797356">
    <property type="component" value="Chromosome 3"/>
</dbReference>
<dbReference type="OrthoDB" id="1936669at2759"/>
<dbReference type="AlphaFoldDB" id="A0A8K0MYS2"/>
<dbReference type="EMBL" id="CM017874">
    <property type="protein sequence ID" value="KAG1334765.1"/>
    <property type="molecule type" value="Genomic_DNA"/>
</dbReference>
<name>A0A8K0MYS2_COCNU</name>
<dbReference type="InterPro" id="IPR008480">
    <property type="entry name" value="DUF761_pln"/>
</dbReference>
<accession>A0A8K0MYS2</accession>
<dbReference type="PANTHER" id="PTHR33265">
    <property type="entry name" value="AVR9/CF-9 RAPIDLY ELICITED PROTEIN-RELATED"/>
    <property type="match status" value="1"/>
</dbReference>
<protein>
    <submittedName>
        <fullName evidence="2">Putative Cytosolic phospholipase A2</fullName>
    </submittedName>
</protein>
<feature type="region of interest" description="Disordered" evidence="1">
    <location>
        <begin position="109"/>
        <end position="131"/>
    </location>
</feature>
<gene>
    <name evidence="2" type="ORF">COCNU_03G008840</name>
</gene>